<protein>
    <submittedName>
        <fullName evidence="2">Uncharacterized protein</fullName>
    </submittedName>
</protein>
<feature type="region of interest" description="Disordered" evidence="1">
    <location>
        <begin position="688"/>
        <end position="736"/>
    </location>
</feature>
<evidence type="ECO:0000256" key="1">
    <source>
        <dbReference type="SAM" id="MobiDB-lite"/>
    </source>
</evidence>
<feature type="compositionally biased region" description="Acidic residues" evidence="1">
    <location>
        <begin position="641"/>
        <end position="651"/>
    </location>
</feature>
<dbReference type="InParanoid" id="C5K850"/>
<evidence type="ECO:0000313" key="3">
    <source>
        <dbReference type="Proteomes" id="UP000007800"/>
    </source>
</evidence>
<gene>
    <name evidence="2" type="ORF">Pmar_PMAR012172</name>
</gene>
<feature type="compositionally biased region" description="Basic and acidic residues" evidence="1">
    <location>
        <begin position="626"/>
        <end position="640"/>
    </location>
</feature>
<keyword evidence="3" id="KW-1185">Reference proteome</keyword>
<dbReference type="GeneID" id="9039599"/>
<dbReference type="AlphaFoldDB" id="C5K850"/>
<dbReference type="RefSeq" id="XP_002787524.1">
    <property type="nucleotide sequence ID" value="XM_002787478.1"/>
</dbReference>
<feature type="compositionally biased region" description="Basic and acidic residues" evidence="1">
    <location>
        <begin position="688"/>
        <end position="707"/>
    </location>
</feature>
<dbReference type="Proteomes" id="UP000007800">
    <property type="component" value="Unassembled WGS sequence"/>
</dbReference>
<name>C5K850_PERM5</name>
<proteinExistence type="predicted"/>
<organism evidence="3">
    <name type="scientific">Perkinsus marinus (strain ATCC 50983 / TXsc)</name>
    <dbReference type="NCBI Taxonomy" id="423536"/>
    <lineage>
        <taxon>Eukaryota</taxon>
        <taxon>Sar</taxon>
        <taxon>Alveolata</taxon>
        <taxon>Perkinsozoa</taxon>
        <taxon>Perkinsea</taxon>
        <taxon>Perkinsida</taxon>
        <taxon>Perkinsidae</taxon>
        <taxon>Perkinsus</taxon>
    </lineage>
</organism>
<feature type="region of interest" description="Disordered" evidence="1">
    <location>
        <begin position="429"/>
        <end position="466"/>
    </location>
</feature>
<sequence>MTEPPVVYADDCELPAFRHGPGLINVKSWAAAPRHRQVYAVDSSGGFFCVDPSRLAKALQPGPSDDDFLELDSRVPAEIRLLEGGHVVALAVNPRQTRLAVAADGGSLSIFNLPLVAGAKPSPVDLKIGSELASMAWVDEDTLLVAAYQTVLCCRIVGGKVSVVGKVTDLLSATAACPIGPTTVAIADTLGEPERVRLWDTRTDSVSSAVIEGLSEVFSGDEMLSDSPPWVVHCVCSLRGRQFAAVIGPAAGAQGIGYSAVAIVEAQDDARRLVTKTVVMDPYFVESECVPDRPAGWTYFLPSRGLLFCGHACSGQVAVLEEPHDGEDEWACWVGPEGRQLGCAVQAETNLCLGGPPIVVEMDRPVSLPVTEGAVDHVEVYRMVLLPHSDGETSSVHYMEDRPGVGIPKLDAEDHGEASLHLEFGKVDAEAGSEPTRDGATGVKAETTANHDSAAAASPEKETRSPFGVFGDGGKTTTGFGAFSSPSPFGAGFGSSSSGGFGAFGTPASPSPFGTGSAVEGASTFGGALTPNAVQSGSSTGFGAFSTPVKTTGPFSAKGSADKAGTGSIFKDIAKAPDVNISDSSSGKEEEHDRKKGKSPQRTLSGSVSPRRKSSGGGLKLGLSPRKAEKAASSQEKVDRSDDEDTQDDFAADLAEALGDFSLGKADVGDARGEEKIVEIATKTGVVEEAKDDAITTEEAGQHEDASTPKLSSPTHKTEEDTHEDTDGSSGAWGAAVFFEEEEKAAIILI</sequence>
<evidence type="ECO:0000313" key="2">
    <source>
        <dbReference type="EMBL" id="EER19320.1"/>
    </source>
</evidence>
<accession>C5K850</accession>
<dbReference type="SUPFAM" id="SSF69322">
    <property type="entry name" value="Tricorn protease domain 2"/>
    <property type="match status" value="1"/>
</dbReference>
<dbReference type="OMA" id="NAVIMDP"/>
<dbReference type="EMBL" id="GG671097">
    <property type="protein sequence ID" value="EER19320.1"/>
    <property type="molecule type" value="Genomic_DNA"/>
</dbReference>
<feature type="region of interest" description="Disordered" evidence="1">
    <location>
        <begin position="577"/>
        <end position="653"/>
    </location>
</feature>
<dbReference type="OrthoDB" id="446008at2759"/>
<reference evidence="2 3" key="1">
    <citation type="submission" date="2008-07" db="EMBL/GenBank/DDBJ databases">
        <authorList>
            <person name="El-Sayed N."/>
            <person name="Caler E."/>
            <person name="Inman J."/>
            <person name="Amedeo P."/>
            <person name="Hass B."/>
            <person name="Wortman J."/>
        </authorList>
    </citation>
    <scope>NUCLEOTIDE SEQUENCE [LARGE SCALE GENOMIC DNA]</scope>
    <source>
        <strain evidence="3">ATCC 50983 / TXsc</strain>
    </source>
</reference>